<dbReference type="AlphaFoldDB" id="A0A9X0XIK8"/>
<reference evidence="1 2" key="1">
    <citation type="submission" date="2021-01" db="EMBL/GenBank/DDBJ databases">
        <title>Piscinibacter sp. Jin2 Genome sequencing and assembly.</title>
        <authorList>
            <person name="Kim I."/>
        </authorList>
    </citation>
    <scope>NUCLEOTIDE SEQUENCE [LARGE SCALE GENOMIC DNA]</scope>
    <source>
        <strain evidence="1 2">Jin2</strain>
    </source>
</reference>
<accession>A0A9X0XIK8</accession>
<protein>
    <submittedName>
        <fullName evidence="1">Histidine phosphatase family protein</fullName>
    </submittedName>
</protein>
<gene>
    <name evidence="1" type="ORF">JI742_12185</name>
</gene>
<organism evidence="1 2">
    <name type="scientific">Aquariibacter lacus</name>
    <dbReference type="NCBI Taxonomy" id="2801332"/>
    <lineage>
        <taxon>Bacteria</taxon>
        <taxon>Pseudomonadati</taxon>
        <taxon>Pseudomonadota</taxon>
        <taxon>Betaproteobacteria</taxon>
        <taxon>Burkholderiales</taxon>
        <taxon>Sphaerotilaceae</taxon>
        <taxon>Aquariibacter</taxon>
    </lineage>
</organism>
<dbReference type="EMBL" id="JAERRA010000002">
    <property type="protein sequence ID" value="MBL0720643.1"/>
    <property type="molecule type" value="Genomic_DNA"/>
</dbReference>
<proteinExistence type="predicted"/>
<dbReference type="Pfam" id="PF00300">
    <property type="entry name" value="His_Phos_1"/>
    <property type="match status" value="1"/>
</dbReference>
<comment type="caution">
    <text evidence="1">The sequence shown here is derived from an EMBL/GenBank/DDBJ whole genome shotgun (WGS) entry which is preliminary data.</text>
</comment>
<dbReference type="SUPFAM" id="SSF53254">
    <property type="entry name" value="Phosphoglycerate mutase-like"/>
    <property type="match status" value="1"/>
</dbReference>
<dbReference type="InterPro" id="IPR006311">
    <property type="entry name" value="TAT_signal"/>
</dbReference>
<evidence type="ECO:0000313" key="1">
    <source>
        <dbReference type="EMBL" id="MBL0720643.1"/>
    </source>
</evidence>
<dbReference type="InterPro" id="IPR029033">
    <property type="entry name" value="His_PPase_superfam"/>
</dbReference>
<dbReference type="PROSITE" id="PS51318">
    <property type="entry name" value="TAT"/>
    <property type="match status" value="1"/>
</dbReference>
<dbReference type="RefSeq" id="WP_201827249.1">
    <property type="nucleotide sequence ID" value="NZ_JAERRA010000002.1"/>
</dbReference>
<keyword evidence="2" id="KW-1185">Reference proteome</keyword>
<dbReference type="InterPro" id="IPR013078">
    <property type="entry name" value="His_Pase_superF_clade-1"/>
</dbReference>
<dbReference type="Proteomes" id="UP000643207">
    <property type="component" value="Unassembled WGS sequence"/>
</dbReference>
<dbReference type="CDD" id="cd07040">
    <property type="entry name" value="HP"/>
    <property type="match status" value="1"/>
</dbReference>
<name>A0A9X0XIK8_9BURK</name>
<dbReference type="Gene3D" id="3.40.50.1240">
    <property type="entry name" value="Phosphoglycerate mutase-like"/>
    <property type="match status" value="1"/>
</dbReference>
<sequence>MPSSRPEPRAAGRRRLLRAGLAAGGGAWLAGLPLRAAALGPDELAARLREGGVVIAFRHALAPGTFDPPGFTLDDCRSQRNLSDAGRAQARQIGAWFEARGLRPARVRSSPWCRCLDTARLAFGMAEAWPALGSPYGARESSNAENLAALRQALAEARQQPGRFEAWVTHMFVLSDLGLGGASSGEGLLLRAQPSGAVELLGRLAPPP</sequence>
<evidence type="ECO:0000313" key="2">
    <source>
        <dbReference type="Proteomes" id="UP000643207"/>
    </source>
</evidence>